<comment type="similarity">
    <text evidence="1">Belongs to the glycosyltransferase 2 family.</text>
</comment>
<protein>
    <submittedName>
        <fullName evidence="4">Glycosyl transferase family 2</fullName>
    </submittedName>
</protein>
<dbReference type="CDD" id="cd04179">
    <property type="entry name" value="DPM_DPG-synthase_like"/>
    <property type="match status" value="1"/>
</dbReference>
<dbReference type="HOGENOM" id="CLU_033536_7_3_11"/>
<feature type="region of interest" description="Disordered" evidence="2">
    <location>
        <begin position="1"/>
        <end position="50"/>
    </location>
</feature>
<dbReference type="RefSeq" id="WP_013421809.1">
    <property type="nucleotide sequence ID" value="NC_014666.1"/>
</dbReference>
<dbReference type="InterPro" id="IPR029044">
    <property type="entry name" value="Nucleotide-diphossugar_trans"/>
</dbReference>
<dbReference type="GO" id="GO:0016740">
    <property type="term" value="F:transferase activity"/>
    <property type="evidence" value="ECO:0007669"/>
    <property type="project" value="UniProtKB-KW"/>
</dbReference>
<reference evidence="4 5" key="1">
    <citation type="submission" date="2010-10" db="EMBL/GenBank/DDBJ databases">
        <title>Complete sequence of Frankia sp. EuI1c.</title>
        <authorList>
            <consortium name="US DOE Joint Genome Institute"/>
            <person name="Lucas S."/>
            <person name="Copeland A."/>
            <person name="Lapidus A."/>
            <person name="Cheng J.-F."/>
            <person name="Bruce D."/>
            <person name="Goodwin L."/>
            <person name="Pitluck S."/>
            <person name="Chertkov O."/>
            <person name="Detter J.C."/>
            <person name="Han C."/>
            <person name="Tapia R."/>
            <person name="Land M."/>
            <person name="Hauser L."/>
            <person name="Jeffries C."/>
            <person name="Kyrpides N."/>
            <person name="Ivanova N."/>
            <person name="Mikhailova N."/>
            <person name="Beauchemin N."/>
            <person name="Sen A."/>
            <person name="Sur S.A."/>
            <person name="Gtari M."/>
            <person name="Wall L."/>
            <person name="Tisa L."/>
            <person name="Woyke T."/>
        </authorList>
    </citation>
    <scope>NUCLEOTIDE SEQUENCE [LARGE SCALE GENOMIC DNA]</scope>
    <source>
        <strain evidence="5">DSM 45817 / CECT 9037 / EuI1c</strain>
    </source>
</reference>
<evidence type="ECO:0000313" key="5">
    <source>
        <dbReference type="Proteomes" id="UP000002484"/>
    </source>
</evidence>
<dbReference type="CAZy" id="GT2">
    <property type="family name" value="Glycosyltransferase Family 2"/>
</dbReference>
<evidence type="ECO:0000313" key="4">
    <source>
        <dbReference type="EMBL" id="ADP78687.1"/>
    </source>
</evidence>
<dbReference type="KEGG" id="fri:FraEuI1c_0609"/>
<feature type="compositionally biased region" description="Basic and acidic residues" evidence="2">
    <location>
        <begin position="1"/>
        <end position="12"/>
    </location>
</feature>
<gene>
    <name evidence="4" type="ordered locus">FraEuI1c_0609</name>
</gene>
<dbReference type="PANTHER" id="PTHR48090">
    <property type="entry name" value="UNDECAPRENYL-PHOSPHATE 4-DEOXY-4-FORMAMIDO-L-ARABINOSE TRANSFERASE-RELATED"/>
    <property type="match status" value="1"/>
</dbReference>
<dbReference type="SUPFAM" id="SSF53448">
    <property type="entry name" value="Nucleotide-diphospho-sugar transferases"/>
    <property type="match status" value="1"/>
</dbReference>
<feature type="domain" description="Glycosyltransferase 2-like" evidence="3">
    <location>
        <begin position="55"/>
        <end position="217"/>
    </location>
</feature>
<dbReference type="Proteomes" id="UP000002484">
    <property type="component" value="Chromosome"/>
</dbReference>
<evidence type="ECO:0000259" key="3">
    <source>
        <dbReference type="Pfam" id="PF00535"/>
    </source>
</evidence>
<dbReference type="InterPro" id="IPR001173">
    <property type="entry name" value="Glyco_trans_2-like"/>
</dbReference>
<accession>E3JCJ1</accession>
<evidence type="ECO:0000256" key="1">
    <source>
        <dbReference type="ARBA" id="ARBA00006739"/>
    </source>
</evidence>
<dbReference type="eggNOG" id="COG0463">
    <property type="taxonomic scope" value="Bacteria"/>
</dbReference>
<dbReference type="InterPro" id="IPR050256">
    <property type="entry name" value="Glycosyltransferase_2"/>
</dbReference>
<proteinExistence type="inferred from homology"/>
<organism evidence="4 5">
    <name type="scientific">Pseudofrankia inefficax (strain DSM 45817 / CECT 9037 / DDB 130130 / EuI1c)</name>
    <name type="common">Frankia inefficax</name>
    <dbReference type="NCBI Taxonomy" id="298654"/>
    <lineage>
        <taxon>Bacteria</taxon>
        <taxon>Bacillati</taxon>
        <taxon>Actinomycetota</taxon>
        <taxon>Actinomycetes</taxon>
        <taxon>Frankiales</taxon>
        <taxon>Frankiaceae</taxon>
        <taxon>Pseudofrankia</taxon>
    </lineage>
</organism>
<evidence type="ECO:0000256" key="2">
    <source>
        <dbReference type="SAM" id="MobiDB-lite"/>
    </source>
</evidence>
<dbReference type="PANTHER" id="PTHR48090:SF7">
    <property type="entry name" value="RFBJ PROTEIN"/>
    <property type="match status" value="1"/>
</dbReference>
<feature type="compositionally biased region" description="Low complexity" evidence="2">
    <location>
        <begin position="35"/>
        <end position="49"/>
    </location>
</feature>
<keyword evidence="5" id="KW-1185">Reference proteome</keyword>
<dbReference type="STRING" id="298654.FraEuI1c_0609"/>
<name>E3JCJ1_PSEI1</name>
<dbReference type="InParanoid" id="E3JCJ1"/>
<dbReference type="EMBL" id="CP002299">
    <property type="protein sequence ID" value="ADP78687.1"/>
    <property type="molecule type" value="Genomic_DNA"/>
</dbReference>
<sequence>MTEHTVKPERYPATHPTSEAADGPPTHGGPAQTVRPRAAEPGPPAAAGRDQPLVSVVMPCLNERDSVGRCVRAAHAGLAAAGLPGEVVVADNGSTDDSPRVAAQAGAWVVREPRRGYGNAYLTGFAAARGHYLVMGDSDCSYDFGELPRLLDPLRAGGADYVLGSRFAGDIRPGAMPWTHRRIGNPVLTRMLNHLFGLRTTDAHSGMRAFTRAAYERMAPRQGGMELASELVVAAAASGLRVREVPITYHPRAGTSKLHSLRDAARHVRFMVGYAARLQRRDAACLHAGKLSGSASVN</sequence>
<dbReference type="AlphaFoldDB" id="E3JCJ1"/>
<keyword evidence="4" id="KW-0808">Transferase</keyword>
<dbReference type="Pfam" id="PF00535">
    <property type="entry name" value="Glycos_transf_2"/>
    <property type="match status" value="1"/>
</dbReference>
<dbReference type="Gene3D" id="3.90.550.10">
    <property type="entry name" value="Spore Coat Polysaccharide Biosynthesis Protein SpsA, Chain A"/>
    <property type="match status" value="1"/>
</dbReference>